<dbReference type="HAMAP" id="MF_02065">
    <property type="entry name" value="MltG"/>
    <property type="match status" value="1"/>
</dbReference>
<comment type="function">
    <text evidence="7">Functions as a peptidoglycan terminase that cleaves nascent peptidoglycan strands endolytically to terminate their elongation.</text>
</comment>
<dbReference type="PANTHER" id="PTHR30518">
    <property type="entry name" value="ENDOLYTIC MUREIN TRANSGLYCOSYLASE"/>
    <property type="match status" value="1"/>
</dbReference>
<dbReference type="InterPro" id="IPR003770">
    <property type="entry name" value="MLTG-like"/>
</dbReference>
<protein>
    <recommendedName>
        <fullName evidence="7">Endolytic murein transglycosylase</fullName>
        <ecNumber evidence="7">4.2.2.29</ecNumber>
    </recommendedName>
    <alternativeName>
        <fullName evidence="7">Peptidoglycan lytic transglycosylase</fullName>
    </alternativeName>
    <alternativeName>
        <fullName evidence="7">Peptidoglycan polymerization terminase</fullName>
    </alternativeName>
</protein>
<organism evidence="8 9">
    <name type="scientific">Thiohalobacter thiocyanaticus</name>
    <dbReference type="NCBI Taxonomy" id="585455"/>
    <lineage>
        <taxon>Bacteria</taxon>
        <taxon>Pseudomonadati</taxon>
        <taxon>Pseudomonadota</taxon>
        <taxon>Gammaproteobacteria</taxon>
        <taxon>Thiohalobacterales</taxon>
        <taxon>Thiohalobacteraceae</taxon>
        <taxon>Thiohalobacter</taxon>
    </lineage>
</organism>
<dbReference type="KEGG" id="ttc:FOKN1_1841"/>
<evidence type="ECO:0000256" key="4">
    <source>
        <dbReference type="ARBA" id="ARBA00023136"/>
    </source>
</evidence>
<feature type="transmembrane region" description="Helical" evidence="7">
    <location>
        <begin position="14"/>
        <end position="34"/>
    </location>
</feature>
<accession>A0A1Z4VRH5</accession>
<dbReference type="EMBL" id="AP018052">
    <property type="protein sequence ID" value="BAZ94227.1"/>
    <property type="molecule type" value="Genomic_DNA"/>
</dbReference>
<evidence type="ECO:0000313" key="8">
    <source>
        <dbReference type="EMBL" id="BAZ94227.1"/>
    </source>
</evidence>
<keyword evidence="5 7" id="KW-0456">Lyase</keyword>
<dbReference type="Gene3D" id="3.30.160.60">
    <property type="entry name" value="Classic Zinc Finger"/>
    <property type="match status" value="1"/>
</dbReference>
<keyword evidence="3 7" id="KW-1133">Transmembrane helix</keyword>
<comment type="subcellular location">
    <subcellularLocation>
        <location evidence="7">Cell inner membrane</location>
        <topology evidence="7">Single-pass membrane protein</topology>
    </subcellularLocation>
</comment>
<comment type="similarity">
    <text evidence="7">Belongs to the transglycosylase MltG family.</text>
</comment>
<gene>
    <name evidence="7" type="primary">mltG</name>
    <name evidence="8" type="ORF">FOKN1_1841</name>
</gene>
<keyword evidence="4 7" id="KW-0472">Membrane</keyword>
<dbReference type="Gene3D" id="3.30.1490.480">
    <property type="entry name" value="Endolytic murein transglycosylase"/>
    <property type="match status" value="1"/>
</dbReference>
<comment type="catalytic activity">
    <reaction evidence="7">
        <text>a peptidoglycan chain = a peptidoglycan chain with N-acetyl-1,6-anhydromuramyl-[peptide] at the reducing end + a peptidoglycan chain with N-acetylglucosamine at the non-reducing end.</text>
        <dbReference type="EC" id="4.2.2.29"/>
    </reaction>
</comment>
<keyword evidence="9" id="KW-1185">Reference proteome</keyword>
<evidence type="ECO:0000256" key="7">
    <source>
        <dbReference type="HAMAP-Rule" id="MF_02065"/>
    </source>
</evidence>
<dbReference type="CDD" id="cd08010">
    <property type="entry name" value="MltG_like"/>
    <property type="match status" value="1"/>
</dbReference>
<evidence type="ECO:0000313" key="9">
    <source>
        <dbReference type="Proteomes" id="UP000218765"/>
    </source>
</evidence>
<evidence type="ECO:0000256" key="5">
    <source>
        <dbReference type="ARBA" id="ARBA00023239"/>
    </source>
</evidence>
<evidence type="ECO:0000256" key="3">
    <source>
        <dbReference type="ARBA" id="ARBA00022989"/>
    </source>
</evidence>
<dbReference type="NCBIfam" id="TIGR00247">
    <property type="entry name" value="endolytic transglycosylase MltG"/>
    <property type="match status" value="1"/>
</dbReference>
<dbReference type="PANTHER" id="PTHR30518:SF2">
    <property type="entry name" value="ENDOLYTIC MUREIN TRANSGLYCOSYLASE"/>
    <property type="match status" value="1"/>
</dbReference>
<dbReference type="GO" id="GO:0071555">
    <property type="term" value="P:cell wall organization"/>
    <property type="evidence" value="ECO:0007669"/>
    <property type="project" value="UniProtKB-KW"/>
</dbReference>
<dbReference type="GO" id="GO:0008932">
    <property type="term" value="F:lytic endotransglycosylase activity"/>
    <property type="evidence" value="ECO:0007669"/>
    <property type="project" value="UniProtKB-UniRule"/>
</dbReference>
<proteinExistence type="inferred from homology"/>
<evidence type="ECO:0000256" key="1">
    <source>
        <dbReference type="ARBA" id="ARBA00022475"/>
    </source>
</evidence>
<keyword evidence="6 7" id="KW-0961">Cell wall biogenesis/degradation</keyword>
<keyword evidence="7" id="KW-0997">Cell inner membrane</keyword>
<evidence type="ECO:0000256" key="6">
    <source>
        <dbReference type="ARBA" id="ARBA00023316"/>
    </source>
</evidence>
<reference evidence="8 9" key="1">
    <citation type="submission" date="2017-05" db="EMBL/GenBank/DDBJ databases">
        <title>Thiocyanate degradation by Thiohalobacter thiocyanaticus FOKN1.</title>
        <authorList>
            <person name="Oshiki M."/>
            <person name="Fukushima T."/>
            <person name="Kawano S."/>
            <person name="Nakagawa J."/>
        </authorList>
    </citation>
    <scope>NUCLEOTIDE SEQUENCE [LARGE SCALE GENOMIC DNA]</scope>
    <source>
        <strain evidence="8 9">FOKN1</strain>
    </source>
</reference>
<name>A0A1Z4VRH5_9GAMM</name>
<dbReference type="EC" id="4.2.2.29" evidence="7"/>
<feature type="site" description="Important for catalytic activity" evidence="7">
    <location>
        <position position="228"/>
    </location>
</feature>
<keyword evidence="2 7" id="KW-0812">Transmembrane</keyword>
<evidence type="ECO:0000256" key="2">
    <source>
        <dbReference type="ARBA" id="ARBA00022692"/>
    </source>
</evidence>
<dbReference type="Proteomes" id="UP000218765">
    <property type="component" value="Chromosome"/>
</dbReference>
<sequence length="345" mass="38603">MAVNAGKSVLHRPLVLMLLTLAIAVAGAIGWLYLDYQRFLRTPLALDSEGRNLEVRPGQSLSGLAWQLHEEGLLAHPRYLALLGRISGEAGRIQAGEFHIPAGATPGQLLHILTSGRVVQYPVTLIAGWTIQQLRAHLAEQPFLDHTLDGVDDAELMQRLERPGQHPEGWFLPDTYHFPRGTRDIVVLRRALQAMERHLEQNWERRRPDLPLDSPYEALILASIVEKETGIPEERARIAGVFVRRLERGMRLQTDPTVIYGMGDAFDGNIRRRDLRTDTPYNTYTRGGLPPTPIALPSAEAVTAVMHPAAGEALYFVSRGDGSHVFSATLQEHNRAVRRYQLNRP</sequence>
<dbReference type="GO" id="GO:0009252">
    <property type="term" value="P:peptidoglycan biosynthetic process"/>
    <property type="evidence" value="ECO:0007669"/>
    <property type="project" value="UniProtKB-UniRule"/>
</dbReference>
<dbReference type="Pfam" id="PF02618">
    <property type="entry name" value="YceG"/>
    <property type="match status" value="1"/>
</dbReference>
<dbReference type="RefSeq" id="WP_231971487.1">
    <property type="nucleotide sequence ID" value="NZ_AP018052.1"/>
</dbReference>
<keyword evidence="1 7" id="KW-1003">Cell membrane</keyword>
<dbReference type="AlphaFoldDB" id="A0A1Z4VRH5"/>
<dbReference type="GO" id="GO:0005886">
    <property type="term" value="C:plasma membrane"/>
    <property type="evidence" value="ECO:0007669"/>
    <property type="project" value="UniProtKB-SubCell"/>
</dbReference>